<accession>A0A251X5M0</accession>
<name>A0A251X5M0_9GAMM</name>
<keyword evidence="2" id="KW-1185">Reference proteome</keyword>
<dbReference type="AlphaFoldDB" id="A0A251X5M0"/>
<proteinExistence type="predicted"/>
<evidence type="ECO:0000313" key="1">
    <source>
        <dbReference type="EMBL" id="OUD12948.1"/>
    </source>
</evidence>
<comment type="caution">
    <text evidence="1">The sequence shown here is derived from an EMBL/GenBank/DDBJ whole genome shotgun (WGS) entry which is preliminary data.</text>
</comment>
<sequence length="74" mass="8276">MFLKLRLSSTKRFNIANLEGLVVVFVSDEKWTEGSEWGVVAGGRSQPSPQEALITFALVLLMLQLVVQERVVGW</sequence>
<organism evidence="1 2">
    <name type="scientific">Thioflexithrix psekupsensis</name>
    <dbReference type="NCBI Taxonomy" id="1570016"/>
    <lineage>
        <taxon>Bacteria</taxon>
        <taxon>Pseudomonadati</taxon>
        <taxon>Pseudomonadota</taxon>
        <taxon>Gammaproteobacteria</taxon>
        <taxon>Thiotrichales</taxon>
        <taxon>Thioflexithrix</taxon>
    </lineage>
</organism>
<dbReference type="EMBL" id="MSLT01000019">
    <property type="protein sequence ID" value="OUD12948.1"/>
    <property type="molecule type" value="Genomic_DNA"/>
</dbReference>
<evidence type="ECO:0000313" key="2">
    <source>
        <dbReference type="Proteomes" id="UP000194798"/>
    </source>
</evidence>
<protein>
    <submittedName>
        <fullName evidence="1">Uncharacterized protein</fullName>
    </submittedName>
</protein>
<gene>
    <name evidence="1" type="ORF">TPSD3_12485</name>
</gene>
<reference evidence="1 2" key="1">
    <citation type="submission" date="2016-12" db="EMBL/GenBank/DDBJ databases">
        <title>Thioflexothrix psekupsii D3 genome sequencing and assembly.</title>
        <authorList>
            <person name="Fomenkov A."/>
            <person name="Vincze T."/>
            <person name="Grabovich M."/>
            <person name="Anton B.P."/>
            <person name="Dubinina G."/>
            <person name="Orlova M."/>
            <person name="Belousova E."/>
            <person name="Roberts R.J."/>
        </authorList>
    </citation>
    <scope>NUCLEOTIDE SEQUENCE [LARGE SCALE GENOMIC DNA]</scope>
    <source>
        <strain evidence="1">D3</strain>
    </source>
</reference>
<dbReference type="Proteomes" id="UP000194798">
    <property type="component" value="Unassembled WGS sequence"/>
</dbReference>